<dbReference type="Pfam" id="PF12802">
    <property type="entry name" value="MarR_2"/>
    <property type="match status" value="1"/>
</dbReference>
<dbReference type="SMART" id="SM00347">
    <property type="entry name" value="HTH_MARR"/>
    <property type="match status" value="1"/>
</dbReference>
<dbReference type="RefSeq" id="WP_068346992.1">
    <property type="nucleotide sequence ID" value="NZ_LQBQ01000023.1"/>
</dbReference>
<dbReference type="Proteomes" id="UP000053791">
    <property type="component" value="Unassembled WGS sequence"/>
</dbReference>
<keyword evidence="6" id="KW-1185">Reference proteome</keyword>
<keyword evidence="1" id="KW-0805">Transcription regulation</keyword>
<dbReference type="STRING" id="1685379.AVO45_08255"/>
<dbReference type="AlphaFoldDB" id="A0A0X3TQE5"/>
<dbReference type="InterPro" id="IPR039422">
    <property type="entry name" value="MarR/SlyA-like"/>
</dbReference>
<evidence type="ECO:0000256" key="3">
    <source>
        <dbReference type="ARBA" id="ARBA00023163"/>
    </source>
</evidence>
<dbReference type="PRINTS" id="PR00598">
    <property type="entry name" value="HTHMARR"/>
</dbReference>
<reference evidence="5 6" key="1">
    <citation type="submission" date="2015-12" db="EMBL/GenBank/DDBJ databases">
        <authorList>
            <person name="Shamseldin A."/>
            <person name="Moawad H."/>
            <person name="Abd El-Rahim W.M."/>
            <person name="Sadowsky M.J."/>
        </authorList>
    </citation>
    <scope>NUCLEOTIDE SEQUENCE [LARGE SCALE GENOMIC DNA]</scope>
    <source>
        <strain evidence="5 6">ZGT118</strain>
    </source>
</reference>
<dbReference type="InterPro" id="IPR000835">
    <property type="entry name" value="HTH_MarR-typ"/>
</dbReference>
<dbReference type="InterPro" id="IPR036390">
    <property type="entry name" value="WH_DNA-bd_sf"/>
</dbReference>
<dbReference type="PANTHER" id="PTHR33164:SF43">
    <property type="entry name" value="HTH-TYPE TRANSCRIPTIONAL REPRESSOR YETL"/>
    <property type="match status" value="1"/>
</dbReference>
<dbReference type="GO" id="GO:0003677">
    <property type="term" value="F:DNA binding"/>
    <property type="evidence" value="ECO:0007669"/>
    <property type="project" value="UniProtKB-KW"/>
</dbReference>
<keyword evidence="2" id="KW-0238">DNA-binding</keyword>
<name>A0A0X3TQE5_9RHOB</name>
<gene>
    <name evidence="5" type="ORF">AVO45_08255</name>
</gene>
<accession>A0A0X3TQE5</accession>
<dbReference type="SUPFAM" id="SSF46785">
    <property type="entry name" value="Winged helix' DNA-binding domain"/>
    <property type="match status" value="1"/>
</dbReference>
<dbReference type="GO" id="GO:0003700">
    <property type="term" value="F:DNA-binding transcription factor activity"/>
    <property type="evidence" value="ECO:0007669"/>
    <property type="project" value="InterPro"/>
</dbReference>
<dbReference type="InterPro" id="IPR036388">
    <property type="entry name" value="WH-like_DNA-bd_sf"/>
</dbReference>
<keyword evidence="3" id="KW-0804">Transcription</keyword>
<feature type="domain" description="HTH marR-type" evidence="4">
    <location>
        <begin position="16"/>
        <end position="150"/>
    </location>
</feature>
<protein>
    <submittedName>
        <fullName evidence="5">MarR family transcriptional regulator</fullName>
    </submittedName>
</protein>
<dbReference type="GO" id="GO:0006950">
    <property type="term" value="P:response to stress"/>
    <property type="evidence" value="ECO:0007669"/>
    <property type="project" value="TreeGrafter"/>
</dbReference>
<dbReference type="Gene3D" id="1.10.10.10">
    <property type="entry name" value="Winged helix-like DNA-binding domain superfamily/Winged helix DNA-binding domain"/>
    <property type="match status" value="1"/>
</dbReference>
<dbReference type="InterPro" id="IPR023187">
    <property type="entry name" value="Tscrpt_reg_MarR-type_CS"/>
</dbReference>
<dbReference type="PROSITE" id="PS01117">
    <property type="entry name" value="HTH_MARR_1"/>
    <property type="match status" value="1"/>
</dbReference>
<evidence type="ECO:0000313" key="6">
    <source>
        <dbReference type="Proteomes" id="UP000053791"/>
    </source>
</evidence>
<evidence type="ECO:0000259" key="4">
    <source>
        <dbReference type="PROSITE" id="PS50995"/>
    </source>
</evidence>
<organism evidence="5 6">
    <name type="scientific">Ruegeria marisrubri</name>
    <dbReference type="NCBI Taxonomy" id="1685379"/>
    <lineage>
        <taxon>Bacteria</taxon>
        <taxon>Pseudomonadati</taxon>
        <taxon>Pseudomonadota</taxon>
        <taxon>Alphaproteobacteria</taxon>
        <taxon>Rhodobacterales</taxon>
        <taxon>Roseobacteraceae</taxon>
        <taxon>Ruegeria</taxon>
    </lineage>
</organism>
<comment type="caution">
    <text evidence="5">The sequence shown here is derived from an EMBL/GenBank/DDBJ whole genome shotgun (WGS) entry which is preliminary data.</text>
</comment>
<proteinExistence type="predicted"/>
<dbReference type="EMBL" id="LQBQ01000023">
    <property type="protein sequence ID" value="KUJ77954.1"/>
    <property type="molecule type" value="Genomic_DNA"/>
</dbReference>
<evidence type="ECO:0000256" key="2">
    <source>
        <dbReference type="ARBA" id="ARBA00023125"/>
    </source>
</evidence>
<dbReference type="PROSITE" id="PS50995">
    <property type="entry name" value="HTH_MARR_2"/>
    <property type="match status" value="1"/>
</dbReference>
<evidence type="ECO:0000313" key="5">
    <source>
        <dbReference type="EMBL" id="KUJ77954.1"/>
    </source>
</evidence>
<dbReference type="PANTHER" id="PTHR33164">
    <property type="entry name" value="TRANSCRIPTIONAL REGULATOR, MARR FAMILY"/>
    <property type="match status" value="1"/>
</dbReference>
<sequence>MTRPNPTPGETPSKERLRLWLRLLKLSRGIEARLRANLRREFDSTLPRFDVMAALSRHRDGLKMSELSGVLRVSNGNVTGIVDRLVAEGLVVRVAVEGDRRASLVRMTPKGQADFATQAAAHEGWIDEILGALSAEEAAAMGARLEELMASLDGGR</sequence>
<dbReference type="OrthoDB" id="7063965at2"/>
<evidence type="ECO:0000256" key="1">
    <source>
        <dbReference type="ARBA" id="ARBA00023015"/>
    </source>
</evidence>